<evidence type="ECO:0000313" key="14">
    <source>
        <dbReference type="Proteomes" id="UP000016922"/>
    </source>
</evidence>
<dbReference type="STRING" id="1116229.S3D0Y4"/>
<dbReference type="GO" id="GO:0030599">
    <property type="term" value="F:pectinesterase activity"/>
    <property type="evidence" value="ECO:0007669"/>
    <property type="project" value="UniProtKB-UniRule"/>
</dbReference>
<accession>S3D0Y4</accession>
<evidence type="ECO:0000256" key="6">
    <source>
        <dbReference type="ARBA" id="ARBA00022729"/>
    </source>
</evidence>
<dbReference type="RefSeq" id="XP_008082205.1">
    <property type="nucleotide sequence ID" value="XM_008084014.1"/>
</dbReference>
<dbReference type="KEGG" id="glz:GLAREA_03761"/>
<evidence type="ECO:0000259" key="12">
    <source>
        <dbReference type="Pfam" id="PF01095"/>
    </source>
</evidence>
<name>S3D0Y4_GLAL2</name>
<evidence type="ECO:0000256" key="7">
    <source>
        <dbReference type="ARBA" id="ARBA00022801"/>
    </source>
</evidence>
<comment type="similarity">
    <text evidence="3">Belongs to the pectinesterase family.</text>
</comment>
<evidence type="ECO:0000256" key="9">
    <source>
        <dbReference type="ARBA" id="ARBA00047928"/>
    </source>
</evidence>
<evidence type="ECO:0000256" key="4">
    <source>
        <dbReference type="ARBA" id="ARBA00013229"/>
    </source>
</evidence>
<evidence type="ECO:0000256" key="1">
    <source>
        <dbReference type="ARBA" id="ARBA00004613"/>
    </source>
</evidence>
<evidence type="ECO:0000256" key="8">
    <source>
        <dbReference type="ARBA" id="ARBA00023085"/>
    </source>
</evidence>
<keyword evidence="7 11" id="KW-0378">Hydrolase</keyword>
<dbReference type="GO" id="GO:0045490">
    <property type="term" value="P:pectin catabolic process"/>
    <property type="evidence" value="ECO:0007669"/>
    <property type="project" value="UniProtKB-UniRule"/>
</dbReference>
<evidence type="ECO:0000313" key="13">
    <source>
        <dbReference type="EMBL" id="EPE30794.1"/>
    </source>
</evidence>
<dbReference type="PANTHER" id="PTHR31321:SF57">
    <property type="entry name" value="PECTINESTERASE 53-RELATED"/>
    <property type="match status" value="1"/>
</dbReference>
<keyword evidence="8 11" id="KW-0063">Aspartyl esterase</keyword>
<dbReference type="PANTHER" id="PTHR31321">
    <property type="entry name" value="ACYL-COA THIOESTER HYDROLASE YBHC-RELATED"/>
    <property type="match status" value="1"/>
</dbReference>
<dbReference type="OrthoDB" id="2019149at2759"/>
<keyword evidence="14" id="KW-1185">Reference proteome</keyword>
<dbReference type="SUPFAM" id="SSF51126">
    <property type="entry name" value="Pectin lyase-like"/>
    <property type="match status" value="1"/>
</dbReference>
<comment type="pathway">
    <text evidence="2 11">Glycan metabolism; pectin degradation; 2-dehydro-3-deoxy-D-gluconate from pectin: step 1/5.</text>
</comment>
<dbReference type="eggNOG" id="ENOG502QT6U">
    <property type="taxonomic scope" value="Eukaryota"/>
</dbReference>
<proteinExistence type="inferred from homology"/>
<organism evidence="13 14">
    <name type="scientific">Glarea lozoyensis (strain ATCC 20868 / MF5171)</name>
    <dbReference type="NCBI Taxonomy" id="1116229"/>
    <lineage>
        <taxon>Eukaryota</taxon>
        <taxon>Fungi</taxon>
        <taxon>Dikarya</taxon>
        <taxon>Ascomycota</taxon>
        <taxon>Pezizomycotina</taxon>
        <taxon>Leotiomycetes</taxon>
        <taxon>Helotiales</taxon>
        <taxon>Helotiaceae</taxon>
        <taxon>Glarea</taxon>
    </lineage>
</organism>
<feature type="active site" evidence="10">
    <location>
        <position position="213"/>
    </location>
</feature>
<dbReference type="GeneID" id="19462816"/>
<dbReference type="InterPro" id="IPR033131">
    <property type="entry name" value="Pectinesterase_Asp_AS"/>
</dbReference>
<dbReference type="Proteomes" id="UP000016922">
    <property type="component" value="Unassembled WGS sequence"/>
</dbReference>
<keyword evidence="5 11" id="KW-0964">Secreted</keyword>
<comment type="function">
    <text evidence="11">Involved in maceration and soft-rotting of plant tissue.</text>
</comment>
<evidence type="ECO:0000256" key="2">
    <source>
        <dbReference type="ARBA" id="ARBA00005184"/>
    </source>
</evidence>
<comment type="catalytic activity">
    <reaction evidence="9 11">
        <text>[(1-&gt;4)-alpha-D-galacturonosyl methyl ester](n) + n H2O = [(1-&gt;4)-alpha-D-galacturonosyl](n) + n methanol + n H(+)</text>
        <dbReference type="Rhea" id="RHEA:22380"/>
        <dbReference type="Rhea" id="RHEA-COMP:14570"/>
        <dbReference type="Rhea" id="RHEA-COMP:14573"/>
        <dbReference type="ChEBI" id="CHEBI:15377"/>
        <dbReference type="ChEBI" id="CHEBI:15378"/>
        <dbReference type="ChEBI" id="CHEBI:17790"/>
        <dbReference type="ChEBI" id="CHEBI:140522"/>
        <dbReference type="ChEBI" id="CHEBI:140523"/>
        <dbReference type="EC" id="3.1.1.11"/>
    </reaction>
</comment>
<dbReference type="GO" id="GO:0005576">
    <property type="term" value="C:extracellular region"/>
    <property type="evidence" value="ECO:0007669"/>
    <property type="project" value="UniProtKB-SubCell"/>
</dbReference>
<dbReference type="HOGENOM" id="CLU_012243_1_0_1"/>
<evidence type="ECO:0000256" key="10">
    <source>
        <dbReference type="PROSITE-ProRule" id="PRU10040"/>
    </source>
</evidence>
<dbReference type="InterPro" id="IPR000070">
    <property type="entry name" value="Pectinesterase_cat"/>
</dbReference>
<dbReference type="UniPathway" id="UPA00545">
    <property type="reaction ID" value="UER00823"/>
</dbReference>
<dbReference type="InterPro" id="IPR012334">
    <property type="entry name" value="Pectin_lyas_fold"/>
</dbReference>
<sequence>MKFNSPFFIVSSFISLTSGRALQQDLAQDVVTSTSAPHSVDNGVLVESRAAGTSRTSSPAGCLVVGGSGAYSTFADAVKALGSKTTAQCIFLSAGTYKEQVTVNYAGKLTIYGSTTDTSNFAGNQATITSGKSSAQAGTLDKSSTVNFVGSNVKIYNVNFENSFGIASQAVAVTANAENLGFYGCKFLGNQDTLYAKSGAQYYKNCYIEGTTDFIFGNAAAWFEASTIAAKKASAITAMSRTQATETTWYVFEKCSIVAAKGFSLKQSVFLGRPWRVLARVIYQNSVLSDIIAPKGWTTMAENATPIFQEFNNSGAGSDISKRLYTTKATAAMTQSKLWKDSSWIDSTY</sequence>
<evidence type="ECO:0000256" key="5">
    <source>
        <dbReference type="ARBA" id="ARBA00022525"/>
    </source>
</evidence>
<evidence type="ECO:0000256" key="3">
    <source>
        <dbReference type="ARBA" id="ARBA00008891"/>
    </source>
</evidence>
<dbReference type="InterPro" id="IPR011050">
    <property type="entry name" value="Pectin_lyase_fold/virulence"/>
</dbReference>
<keyword evidence="11" id="KW-0961">Cell wall biogenesis/degradation</keyword>
<dbReference type="OMA" id="CQFSGYQ"/>
<keyword evidence="13" id="KW-0456">Lyase</keyword>
<dbReference type="Pfam" id="PF01095">
    <property type="entry name" value="Pectinesterase"/>
    <property type="match status" value="1"/>
</dbReference>
<dbReference type="AlphaFoldDB" id="S3D0Y4"/>
<gene>
    <name evidence="13" type="ORF">GLAREA_03761</name>
</gene>
<feature type="signal peptide" evidence="11">
    <location>
        <begin position="1"/>
        <end position="19"/>
    </location>
</feature>
<evidence type="ECO:0000256" key="11">
    <source>
        <dbReference type="RuleBase" id="RU000589"/>
    </source>
</evidence>
<comment type="subcellular location">
    <subcellularLocation>
        <location evidence="1 11">Secreted</location>
    </subcellularLocation>
</comment>
<feature type="domain" description="Pectinesterase catalytic" evidence="12">
    <location>
        <begin position="66"/>
        <end position="328"/>
    </location>
</feature>
<dbReference type="EMBL" id="KE145363">
    <property type="protein sequence ID" value="EPE30794.1"/>
    <property type="molecule type" value="Genomic_DNA"/>
</dbReference>
<dbReference type="FunFam" id="2.160.20.10:FF:000014">
    <property type="entry name" value="Pectinesterase"/>
    <property type="match status" value="1"/>
</dbReference>
<dbReference type="GO" id="GO:0016829">
    <property type="term" value="F:lyase activity"/>
    <property type="evidence" value="ECO:0007669"/>
    <property type="project" value="UniProtKB-KW"/>
</dbReference>
<keyword evidence="6 11" id="KW-0732">Signal</keyword>
<feature type="chain" id="PRO_5005146295" description="Pectinesterase" evidence="11">
    <location>
        <begin position="20"/>
        <end position="349"/>
    </location>
</feature>
<reference evidence="13 14" key="1">
    <citation type="journal article" date="2013" name="BMC Genomics">
        <title>Genomics-driven discovery of the pneumocandin biosynthetic gene cluster in the fungus Glarea lozoyensis.</title>
        <authorList>
            <person name="Chen L."/>
            <person name="Yue Q."/>
            <person name="Zhang X."/>
            <person name="Xiang M."/>
            <person name="Wang C."/>
            <person name="Li S."/>
            <person name="Che Y."/>
            <person name="Ortiz-Lopez F.J."/>
            <person name="Bills G.F."/>
            <person name="Liu X."/>
            <person name="An Z."/>
        </authorList>
    </citation>
    <scope>NUCLEOTIDE SEQUENCE [LARGE SCALE GENOMIC DNA]</scope>
    <source>
        <strain evidence="14">ATCC 20868 / MF5171</strain>
    </source>
</reference>
<protein>
    <recommendedName>
        <fullName evidence="4 11">Pectinesterase</fullName>
        <ecNumber evidence="4 11">3.1.1.11</ecNumber>
    </recommendedName>
</protein>
<dbReference type="GO" id="GO:0042545">
    <property type="term" value="P:cell wall modification"/>
    <property type="evidence" value="ECO:0007669"/>
    <property type="project" value="UniProtKB-UniRule"/>
</dbReference>
<dbReference type="EC" id="3.1.1.11" evidence="4 11"/>
<dbReference type="Gene3D" id="2.160.20.10">
    <property type="entry name" value="Single-stranded right-handed beta-helix, Pectin lyase-like"/>
    <property type="match status" value="1"/>
</dbReference>
<dbReference type="PROSITE" id="PS00503">
    <property type="entry name" value="PECTINESTERASE_2"/>
    <property type="match status" value="1"/>
</dbReference>